<dbReference type="Pfam" id="PF14683">
    <property type="entry name" value="CBM-like"/>
    <property type="match status" value="1"/>
</dbReference>
<dbReference type="GO" id="GO:0005576">
    <property type="term" value="C:extracellular region"/>
    <property type="evidence" value="ECO:0007669"/>
    <property type="project" value="UniProtKB-SubCell"/>
</dbReference>
<feature type="chain" id="PRO_5043922024" description="rhamnogalacturonan endolyase" evidence="8">
    <location>
        <begin position="28"/>
        <end position="646"/>
    </location>
</feature>
<dbReference type="PANTHER" id="PTHR32018">
    <property type="entry name" value="RHAMNOGALACTURONATE LYASE FAMILY PROTEIN"/>
    <property type="match status" value="1"/>
</dbReference>
<evidence type="ECO:0000256" key="7">
    <source>
        <dbReference type="ARBA" id="ARBA00023239"/>
    </source>
</evidence>
<evidence type="ECO:0000256" key="4">
    <source>
        <dbReference type="ARBA" id="ARBA00012437"/>
    </source>
</evidence>
<evidence type="ECO:0000259" key="10">
    <source>
        <dbReference type="Pfam" id="PF14686"/>
    </source>
</evidence>
<dbReference type="Pfam" id="PF14686">
    <property type="entry name" value="fn3_3"/>
    <property type="match status" value="1"/>
</dbReference>
<dbReference type="GO" id="GO:0102210">
    <property type="term" value="F:rhamnogalacturonan endolyase activity"/>
    <property type="evidence" value="ECO:0007669"/>
    <property type="project" value="UniProtKB-EC"/>
</dbReference>
<dbReference type="InterPro" id="IPR011013">
    <property type="entry name" value="Gal_mutarotase_sf_dom"/>
</dbReference>
<dbReference type="InterPro" id="IPR029411">
    <property type="entry name" value="RG-lyase_III"/>
</dbReference>
<keyword evidence="12" id="KW-1185">Reference proteome</keyword>
<keyword evidence="5" id="KW-0964">Secreted</keyword>
<dbReference type="InterPro" id="IPR013784">
    <property type="entry name" value="Carb-bd-like_fold"/>
</dbReference>
<dbReference type="Gene3D" id="2.60.40.1120">
    <property type="entry name" value="Carboxypeptidase-like, regulatory domain"/>
    <property type="match status" value="1"/>
</dbReference>
<evidence type="ECO:0000256" key="5">
    <source>
        <dbReference type="ARBA" id="ARBA00022525"/>
    </source>
</evidence>
<dbReference type="SUPFAM" id="SSF49785">
    <property type="entry name" value="Galactose-binding domain-like"/>
    <property type="match status" value="1"/>
</dbReference>
<evidence type="ECO:0000256" key="6">
    <source>
        <dbReference type="ARBA" id="ARBA00022729"/>
    </source>
</evidence>
<dbReference type="PANTHER" id="PTHR32018:SF50">
    <property type="entry name" value="RHAMNOGALACTURONAN ENDOLYASE"/>
    <property type="match status" value="1"/>
</dbReference>
<dbReference type="Proteomes" id="UP000826271">
    <property type="component" value="Unassembled WGS sequence"/>
</dbReference>
<evidence type="ECO:0000313" key="11">
    <source>
        <dbReference type="EMBL" id="KAG8383634.1"/>
    </source>
</evidence>
<feature type="domain" description="Rhamnogalacturonan lyase" evidence="9">
    <location>
        <begin position="455"/>
        <end position="642"/>
    </location>
</feature>
<dbReference type="AlphaFoldDB" id="A0AAV6XMC4"/>
<dbReference type="InterPro" id="IPR051850">
    <property type="entry name" value="Polysacch_Lyase_4"/>
</dbReference>
<evidence type="ECO:0000256" key="3">
    <source>
        <dbReference type="ARBA" id="ARBA00010418"/>
    </source>
</evidence>
<keyword evidence="6 8" id="KW-0732">Signal</keyword>
<evidence type="ECO:0000259" key="9">
    <source>
        <dbReference type="Pfam" id="PF14683"/>
    </source>
</evidence>
<keyword evidence="7" id="KW-0456">Lyase</keyword>
<evidence type="ECO:0000256" key="2">
    <source>
        <dbReference type="ARBA" id="ARBA00004613"/>
    </source>
</evidence>
<comment type="catalytic activity">
    <reaction evidence="1">
        <text>Endotype eliminative cleavage of L-alpha-rhamnopyranosyl-(1-&gt;4)-alpha-D-galactopyranosyluronic acid bonds of rhamnogalacturonan I domains in ramified hairy regions of pectin leaving L-rhamnopyranose at the reducing end and 4-deoxy-4,5-unsaturated D-galactopyranosyluronic acid at the non-reducing end.</text>
        <dbReference type="EC" id="4.2.2.23"/>
    </reaction>
</comment>
<protein>
    <recommendedName>
        <fullName evidence="4">rhamnogalacturonan endolyase</fullName>
        <ecNumber evidence="4">4.2.2.23</ecNumber>
    </recommendedName>
</protein>
<dbReference type="EMBL" id="WHWC01000004">
    <property type="protein sequence ID" value="KAG8383634.1"/>
    <property type="molecule type" value="Genomic_DNA"/>
</dbReference>
<dbReference type="InterPro" id="IPR029413">
    <property type="entry name" value="RG-lyase_II"/>
</dbReference>
<dbReference type="Gene3D" id="2.70.98.10">
    <property type="match status" value="1"/>
</dbReference>
<dbReference type="Pfam" id="PF06045">
    <property type="entry name" value="Rhamnogal_lyase"/>
    <property type="match status" value="1"/>
</dbReference>
<comment type="similarity">
    <text evidence="3">Belongs to the polysaccharide lyase 4 family.</text>
</comment>
<dbReference type="InterPro" id="IPR008979">
    <property type="entry name" value="Galactose-bd-like_sf"/>
</dbReference>
<feature type="signal peptide" evidence="8">
    <location>
        <begin position="1"/>
        <end position="27"/>
    </location>
</feature>
<dbReference type="GO" id="GO:0005975">
    <property type="term" value="P:carbohydrate metabolic process"/>
    <property type="evidence" value="ECO:0007669"/>
    <property type="project" value="InterPro"/>
</dbReference>
<name>A0AAV6XMC4_9LAMI</name>
<dbReference type="InterPro" id="IPR010325">
    <property type="entry name" value="Rhamnogal_lyase"/>
</dbReference>
<accession>A0AAV6XMC4</accession>
<dbReference type="InterPro" id="IPR014718">
    <property type="entry name" value="GH-type_carb-bd"/>
</dbReference>
<organism evidence="11 12">
    <name type="scientific">Buddleja alternifolia</name>
    <dbReference type="NCBI Taxonomy" id="168488"/>
    <lineage>
        <taxon>Eukaryota</taxon>
        <taxon>Viridiplantae</taxon>
        <taxon>Streptophyta</taxon>
        <taxon>Embryophyta</taxon>
        <taxon>Tracheophyta</taxon>
        <taxon>Spermatophyta</taxon>
        <taxon>Magnoliopsida</taxon>
        <taxon>eudicotyledons</taxon>
        <taxon>Gunneridae</taxon>
        <taxon>Pentapetalae</taxon>
        <taxon>asterids</taxon>
        <taxon>lamiids</taxon>
        <taxon>Lamiales</taxon>
        <taxon>Scrophulariaceae</taxon>
        <taxon>Buddlejeae</taxon>
        <taxon>Buddleja</taxon>
    </lineage>
</organism>
<gene>
    <name evidence="11" type="ORF">BUALT_Bualt04G0034400</name>
</gene>
<dbReference type="SUPFAM" id="SSF74650">
    <property type="entry name" value="Galactose mutarotase-like"/>
    <property type="match status" value="1"/>
</dbReference>
<dbReference type="CDD" id="cd10316">
    <property type="entry name" value="RGL4_M"/>
    <property type="match status" value="1"/>
</dbReference>
<dbReference type="CDD" id="cd10320">
    <property type="entry name" value="RGL4_N"/>
    <property type="match status" value="1"/>
</dbReference>
<feature type="domain" description="Rhamnogalacturonan lyase" evidence="10">
    <location>
        <begin position="370"/>
        <end position="441"/>
    </location>
</feature>
<comment type="subcellular location">
    <subcellularLocation>
        <location evidence="2">Secreted</location>
    </subcellularLocation>
</comment>
<dbReference type="CDD" id="cd10317">
    <property type="entry name" value="RGL4_C"/>
    <property type="match status" value="1"/>
</dbReference>
<dbReference type="Gene3D" id="2.60.120.260">
    <property type="entry name" value="Galactose-binding domain-like"/>
    <property type="match status" value="1"/>
</dbReference>
<sequence>MQMSIIVVLAMVSQLLFLLSDSKNVHGRTLLQENFEADTGVKLLQQDQHVVMSNGIVSVTLTAPGGAVTNITYKGSDNLLETRDKEPDRGHWDVVWTKQGRDNMTDNLVGTSYKVIAQNPDQTEISFTTTWTVGSTNVPINVDKRFHYMAMSDVRQRIMPTFEDRTNGKPLEYPEAVKLTNPSNPALKGEVDDKYLYSCDNKDSKVHGWVSSASNTPVGFWMITPSNEFRTGGPIKQDLTSHVGPFVLSMFISRHYAGEDIDLKFQTQDYWKKVFGPVYVYLNSDASAKTTPSVLWNDAKQRMEKEVASWPYSFPLSTEFVKSNQRGSVSGQLLVHDPTIIENQHMMVLYIYIYIYIYRFVTKRAVPGGSAYVGLAAPGAAGSWQLENKGYQFWTQTDKSGNFMIKNVIPGTYSLFAWVPGTVGDYKHASDITITPGSNVKASNVVFKAPRKGSTLWEIGIPDRTAAEFFIPDASPQFKIHSYNHPVEKFREYGLWERYKDVYPRNDLVFTIGTSDYKKDWFFAHVLRIVGNGQYAATTWQILFDLKNVNEAANYTLQLALASANNAELQVRLNDPKSLPHFTTGTIGKDNAVARHGIHGLYHFYSINISGSRLVVGRNTIFLTQARNQGRLSEVMYDYIRLEGPA</sequence>
<dbReference type="SUPFAM" id="SSF49452">
    <property type="entry name" value="Starch-binding domain-like"/>
    <property type="match status" value="1"/>
</dbReference>
<proteinExistence type="inferred from homology"/>
<evidence type="ECO:0000256" key="8">
    <source>
        <dbReference type="SAM" id="SignalP"/>
    </source>
</evidence>
<comment type="caution">
    <text evidence="11">The sequence shown here is derived from an EMBL/GenBank/DDBJ whole genome shotgun (WGS) entry which is preliminary data.</text>
</comment>
<dbReference type="EC" id="4.2.2.23" evidence="4"/>
<dbReference type="GO" id="GO:0030246">
    <property type="term" value="F:carbohydrate binding"/>
    <property type="evidence" value="ECO:0007669"/>
    <property type="project" value="InterPro"/>
</dbReference>
<reference evidence="11" key="1">
    <citation type="submission" date="2019-10" db="EMBL/GenBank/DDBJ databases">
        <authorList>
            <person name="Zhang R."/>
            <person name="Pan Y."/>
            <person name="Wang J."/>
            <person name="Ma R."/>
            <person name="Yu S."/>
        </authorList>
    </citation>
    <scope>NUCLEOTIDE SEQUENCE</scope>
    <source>
        <strain evidence="11">LA-IB0</strain>
        <tissue evidence="11">Leaf</tissue>
    </source>
</reference>
<evidence type="ECO:0000313" key="12">
    <source>
        <dbReference type="Proteomes" id="UP000826271"/>
    </source>
</evidence>
<evidence type="ECO:0000256" key="1">
    <source>
        <dbReference type="ARBA" id="ARBA00001324"/>
    </source>
</evidence>